<keyword evidence="3" id="KW-1185">Reference proteome</keyword>
<reference evidence="2 3" key="1">
    <citation type="journal article" date="2018" name="Cell">
        <title>The Chara Genome: Secondary Complexity and Implications for Plant Terrestrialization.</title>
        <authorList>
            <person name="Nishiyama T."/>
            <person name="Sakayama H."/>
            <person name="Vries J.D."/>
            <person name="Buschmann H."/>
            <person name="Saint-Marcoux D."/>
            <person name="Ullrich K.K."/>
            <person name="Haas F.B."/>
            <person name="Vanderstraeten L."/>
            <person name="Becker D."/>
            <person name="Lang D."/>
            <person name="Vosolsobe S."/>
            <person name="Rombauts S."/>
            <person name="Wilhelmsson P.K.I."/>
            <person name="Janitza P."/>
            <person name="Kern R."/>
            <person name="Heyl A."/>
            <person name="Rumpler F."/>
            <person name="Villalobos L.I.A.C."/>
            <person name="Clay J.M."/>
            <person name="Skokan R."/>
            <person name="Toyoda A."/>
            <person name="Suzuki Y."/>
            <person name="Kagoshima H."/>
            <person name="Schijlen E."/>
            <person name="Tajeshwar N."/>
            <person name="Catarino B."/>
            <person name="Hetherington A.J."/>
            <person name="Saltykova A."/>
            <person name="Bonnot C."/>
            <person name="Breuninger H."/>
            <person name="Symeonidi A."/>
            <person name="Radhakrishnan G.V."/>
            <person name="Van Nieuwerburgh F."/>
            <person name="Deforce D."/>
            <person name="Chang C."/>
            <person name="Karol K.G."/>
            <person name="Hedrich R."/>
            <person name="Ulvskov P."/>
            <person name="Glockner G."/>
            <person name="Delwiche C.F."/>
            <person name="Petrasek J."/>
            <person name="Van de Peer Y."/>
            <person name="Friml J."/>
            <person name="Beilby M."/>
            <person name="Dolan L."/>
            <person name="Kohara Y."/>
            <person name="Sugano S."/>
            <person name="Fujiyama A."/>
            <person name="Delaux P.-M."/>
            <person name="Quint M."/>
            <person name="TheiBen G."/>
            <person name="Hagemann M."/>
            <person name="Harholt J."/>
            <person name="Dunand C."/>
            <person name="Zachgo S."/>
            <person name="Langdale J."/>
            <person name="Maumus F."/>
            <person name="Straeten D.V.D."/>
            <person name="Gould S.B."/>
            <person name="Rensing S.A."/>
        </authorList>
    </citation>
    <scope>NUCLEOTIDE SEQUENCE [LARGE SCALE GENOMIC DNA]</scope>
    <source>
        <strain evidence="2 3">S276</strain>
    </source>
</reference>
<feature type="transmembrane region" description="Helical" evidence="1">
    <location>
        <begin position="61"/>
        <end position="81"/>
    </location>
</feature>
<dbReference type="AlphaFoldDB" id="A0A388M3S1"/>
<dbReference type="Gramene" id="GBG89113">
    <property type="protein sequence ID" value="GBG89113"/>
    <property type="gene ID" value="CBR_g48823"/>
</dbReference>
<keyword evidence="1" id="KW-0812">Transmembrane</keyword>
<proteinExistence type="predicted"/>
<dbReference type="PANTHER" id="PTHR35136:SF1">
    <property type="entry name" value="CYCLOEUCALENOL CYCLOISOMERASE"/>
    <property type="match status" value="1"/>
</dbReference>
<comment type="caution">
    <text evidence="2">The sequence shown here is derived from an EMBL/GenBank/DDBJ whole genome shotgun (WGS) entry which is preliminary data.</text>
</comment>
<dbReference type="PANTHER" id="PTHR35136">
    <property type="entry name" value="CYCLOEUCALENOL CYCLOISOMERASE"/>
    <property type="match status" value="1"/>
</dbReference>
<dbReference type="Proteomes" id="UP000265515">
    <property type="component" value="Unassembled WGS sequence"/>
</dbReference>
<sequence length="89" mass="9831">MGHSAMSDKDVDKGKVDSLWLAPTPSKRWAEAFFLIYCSSFLVLALGIIVPLQLFERFTEVEYMALGLCGALPCFLIPLLFPGKICDSS</sequence>
<name>A0A388M3S1_CHABU</name>
<dbReference type="GO" id="GO:0047793">
    <property type="term" value="F:cycloeucalenol cycloisomerase activity"/>
    <property type="evidence" value="ECO:0007669"/>
    <property type="project" value="InterPro"/>
</dbReference>
<feature type="transmembrane region" description="Helical" evidence="1">
    <location>
        <begin position="34"/>
        <end position="55"/>
    </location>
</feature>
<evidence type="ECO:0000313" key="3">
    <source>
        <dbReference type="Proteomes" id="UP000265515"/>
    </source>
</evidence>
<evidence type="ECO:0000256" key="1">
    <source>
        <dbReference type="SAM" id="Phobius"/>
    </source>
</evidence>
<keyword evidence="1" id="KW-0472">Membrane</keyword>
<dbReference type="OrthoDB" id="1733082at2759"/>
<dbReference type="OMA" id="MGHSAMS"/>
<dbReference type="InterPro" id="IPR020532">
    <property type="entry name" value="Cycloeucalenol_cycloisomerase"/>
</dbReference>
<gene>
    <name evidence="2" type="ORF">CBR_g48823</name>
</gene>
<accession>A0A388M3S1</accession>
<keyword evidence="1" id="KW-1133">Transmembrane helix</keyword>
<evidence type="ECO:0000313" key="2">
    <source>
        <dbReference type="EMBL" id="GBG89113.1"/>
    </source>
</evidence>
<organism evidence="2 3">
    <name type="scientific">Chara braunii</name>
    <name type="common">Braun's stonewort</name>
    <dbReference type="NCBI Taxonomy" id="69332"/>
    <lineage>
        <taxon>Eukaryota</taxon>
        <taxon>Viridiplantae</taxon>
        <taxon>Streptophyta</taxon>
        <taxon>Charophyceae</taxon>
        <taxon>Charales</taxon>
        <taxon>Characeae</taxon>
        <taxon>Chara</taxon>
    </lineage>
</organism>
<protein>
    <submittedName>
        <fullName evidence="2">Uncharacterized protein</fullName>
    </submittedName>
</protein>
<dbReference type="EMBL" id="BFEA01000716">
    <property type="protein sequence ID" value="GBG89113.1"/>
    <property type="molecule type" value="Genomic_DNA"/>
</dbReference>